<dbReference type="InterPro" id="IPR056773">
    <property type="entry name" value="WHD_ORC2"/>
</dbReference>
<feature type="compositionally biased region" description="Polar residues" evidence="2">
    <location>
        <begin position="452"/>
        <end position="461"/>
    </location>
</feature>
<keyword evidence="1" id="KW-0175">Coiled coil</keyword>
<proteinExistence type="predicted"/>
<feature type="compositionally biased region" description="Acidic residues" evidence="2">
    <location>
        <begin position="64"/>
        <end position="83"/>
    </location>
</feature>
<dbReference type="Proteomes" id="UP000001610">
    <property type="component" value="Unassembled WGS sequence"/>
</dbReference>
<dbReference type="InParanoid" id="G3JQF1"/>
<feature type="region of interest" description="Disordered" evidence="2">
    <location>
        <begin position="558"/>
        <end position="577"/>
    </location>
</feature>
<dbReference type="STRING" id="983644.G3JQF1"/>
<dbReference type="GO" id="GO:0006260">
    <property type="term" value="P:DNA replication"/>
    <property type="evidence" value="ECO:0007669"/>
    <property type="project" value="UniProtKB-KW"/>
</dbReference>
<dbReference type="GO" id="GO:0005664">
    <property type="term" value="C:nuclear origin of replication recognition complex"/>
    <property type="evidence" value="ECO:0007669"/>
    <property type="project" value="TreeGrafter"/>
</dbReference>
<feature type="region of interest" description="Disordered" evidence="2">
    <location>
        <begin position="421"/>
        <end position="551"/>
    </location>
</feature>
<dbReference type="InterPro" id="IPR007220">
    <property type="entry name" value="ORC2"/>
</dbReference>
<feature type="compositionally biased region" description="Low complexity" evidence="2">
    <location>
        <begin position="514"/>
        <end position="523"/>
    </location>
</feature>
<evidence type="ECO:0000256" key="1">
    <source>
        <dbReference type="SAM" id="Coils"/>
    </source>
</evidence>
<keyword evidence="5" id="KW-1185">Reference proteome</keyword>
<dbReference type="RefSeq" id="XP_006672910.1">
    <property type="nucleotide sequence ID" value="XM_006672847.1"/>
</dbReference>
<evidence type="ECO:0000256" key="2">
    <source>
        <dbReference type="SAM" id="MobiDB-lite"/>
    </source>
</evidence>
<dbReference type="PANTHER" id="PTHR14052">
    <property type="entry name" value="ORIGIN RECOGNITION COMPLEX SUBUNIT 2"/>
    <property type="match status" value="1"/>
</dbReference>
<feature type="region of interest" description="Disordered" evidence="2">
    <location>
        <begin position="46"/>
        <end position="88"/>
    </location>
</feature>
<dbReference type="AlphaFoldDB" id="G3JQF1"/>
<dbReference type="HOGENOM" id="CLU_336796_0_0_1"/>
<feature type="compositionally biased region" description="Acidic residues" evidence="2">
    <location>
        <begin position="587"/>
        <end position="598"/>
    </location>
</feature>
<feature type="compositionally biased region" description="Basic residues" evidence="2">
    <location>
        <begin position="613"/>
        <end position="628"/>
    </location>
</feature>
<feature type="coiled-coil region" evidence="1">
    <location>
        <begin position="95"/>
        <end position="129"/>
    </location>
</feature>
<dbReference type="GO" id="GO:0003688">
    <property type="term" value="F:DNA replication origin binding"/>
    <property type="evidence" value="ECO:0007669"/>
    <property type="project" value="TreeGrafter"/>
</dbReference>
<evidence type="ECO:0000313" key="5">
    <source>
        <dbReference type="Proteomes" id="UP000001610"/>
    </source>
</evidence>
<dbReference type="GeneID" id="18169717"/>
<protein>
    <submittedName>
        <fullName evidence="4">Origin recognition complex subunit 2, putative</fullName>
    </submittedName>
</protein>
<dbReference type="VEuPathDB" id="FungiDB:CCM_07707"/>
<feature type="compositionally biased region" description="Acidic residues" evidence="2">
    <location>
        <begin position="562"/>
        <end position="577"/>
    </location>
</feature>
<dbReference type="KEGG" id="cmt:CCM_07707"/>
<dbReference type="Pfam" id="PF24882">
    <property type="entry name" value="WHD_ORC2"/>
    <property type="match status" value="1"/>
</dbReference>
<accession>G3JQF1</accession>
<sequence>MAPKKATEPAPNQSRPAWYYRVLHLSFKRRNQATYRSDYDMDLSDLEEKEEQEEKPFKCNECMQDPDDDPEWDDCDHMDDDDGERSYQESDADCYYEMKEEREERKREMKEAKDAEAKERAAAREYEAKRVAEVKQAYARLPKAAGQKGAAQRLTLPTTETFKLFCIEHLDHCDAGHNHTKFVRFEVAGVRSDNGPVAPLTTEMAPEGAVRRHRDAVAITKTPRDVSPRMRQGIVRLHANVQHKLAQFKLPKWAGRRTHVVKSSDGNHALMVKFINSDYLIMTVPQTLACDGRAPSESAPETFRYMGIRQDLESKAAPVLRREDRSPSLGDTWVLELPTLTRAKKVRLRCLVRIGHNEADLYFSLIDQSTVRPPPKTLYARRVSARSTSLSQEPAATKLQRHLHPPATIWNWLFCQDRQSSTRLTDHSNSESMEYDGDGTDEGPPAKRQRSTESLDTTMLSASEDLPMNGHDTAMDTQTTDDLGSDAAALTPVVTPRKRGRPPRHTPIKPPATPSTAAQPSTTHLTPLKAVGPHASTPGRTAADRSARKKTARALFSHVAADDNDDDDDTGAADQDEDLARAIFGDTSDEDDDEDDNDGVLLPTPAGTDTPTKTKKKQQQRATRKRAKSPTPPRDLPPHETYFFHNKPGRPKTSDNTLAGRGLRLLTHDEYFAVLARAGGAAAAATQRHAAGVANLEALHAESFAQWAFELAQGFSLDPVGEVHELLGRTARRVHGREGVAFVLRSLPENARNLFRLLVGEVLVAMDEDATGGAGAEGAAGVEYRMVYNKAVEEFVCSSEMAFRTLLKEFHDHQIITSRKDALGTELLSLPFGREELEAILEDLMA</sequence>
<gene>
    <name evidence="4" type="ORF">CCM_07707</name>
</gene>
<name>G3JQF1_CORMM</name>
<dbReference type="OrthoDB" id="346673at2759"/>
<dbReference type="EMBL" id="JH126404">
    <property type="protein sequence ID" value="EGX89455.1"/>
    <property type="molecule type" value="Genomic_DNA"/>
</dbReference>
<feature type="compositionally biased region" description="Basic residues" evidence="2">
    <location>
        <begin position="496"/>
        <end position="507"/>
    </location>
</feature>
<feature type="domain" description="Origin recognition complex subunit 2 winged-helix" evidence="3">
    <location>
        <begin position="778"/>
        <end position="836"/>
    </location>
</feature>
<dbReference type="eggNOG" id="KOG2928">
    <property type="taxonomic scope" value="Eukaryota"/>
</dbReference>
<organism evidence="4 5">
    <name type="scientific">Cordyceps militaris (strain CM01)</name>
    <name type="common">Caterpillar fungus</name>
    <dbReference type="NCBI Taxonomy" id="983644"/>
    <lineage>
        <taxon>Eukaryota</taxon>
        <taxon>Fungi</taxon>
        <taxon>Dikarya</taxon>
        <taxon>Ascomycota</taxon>
        <taxon>Pezizomycotina</taxon>
        <taxon>Sordariomycetes</taxon>
        <taxon>Hypocreomycetidae</taxon>
        <taxon>Hypocreales</taxon>
        <taxon>Cordycipitaceae</taxon>
        <taxon>Cordyceps</taxon>
    </lineage>
</organism>
<evidence type="ECO:0000313" key="4">
    <source>
        <dbReference type="EMBL" id="EGX89455.1"/>
    </source>
</evidence>
<dbReference type="PANTHER" id="PTHR14052:SF0">
    <property type="entry name" value="ORIGIN RECOGNITION COMPLEX SUBUNIT 2"/>
    <property type="match status" value="1"/>
</dbReference>
<evidence type="ECO:0000259" key="3">
    <source>
        <dbReference type="Pfam" id="PF24882"/>
    </source>
</evidence>
<reference evidence="4 5" key="1">
    <citation type="journal article" date="2011" name="Genome Biol.">
        <title>Genome sequence of the insect pathogenic fungus Cordyceps militaris, a valued traditional Chinese medicine.</title>
        <authorList>
            <person name="Zheng P."/>
            <person name="Xia Y."/>
            <person name="Xiao G."/>
            <person name="Xiong C."/>
            <person name="Hu X."/>
            <person name="Zhang S."/>
            <person name="Zheng H."/>
            <person name="Huang Y."/>
            <person name="Zhou Y."/>
            <person name="Wang S."/>
            <person name="Zhao G.P."/>
            <person name="Liu X."/>
            <person name="St Leger R.J."/>
            <person name="Wang C."/>
        </authorList>
    </citation>
    <scope>NUCLEOTIDE SEQUENCE [LARGE SCALE GENOMIC DNA]</scope>
    <source>
        <strain evidence="4 5">CM01</strain>
    </source>
</reference>
<feature type="region of interest" description="Disordered" evidence="2">
    <location>
        <begin position="586"/>
        <end position="657"/>
    </location>
</feature>